<protein>
    <submittedName>
        <fullName evidence="2">Uncharacterized protein</fullName>
    </submittedName>
</protein>
<dbReference type="Proteomes" id="UP000335636">
    <property type="component" value="Unassembled WGS sequence"/>
</dbReference>
<feature type="non-terminal residue" evidence="2">
    <location>
        <position position="1"/>
    </location>
</feature>
<feature type="region of interest" description="Disordered" evidence="1">
    <location>
        <begin position="1"/>
        <end position="79"/>
    </location>
</feature>
<keyword evidence="3" id="KW-1185">Reference proteome</keyword>
<feature type="compositionally biased region" description="Low complexity" evidence="1">
    <location>
        <begin position="10"/>
        <end position="25"/>
    </location>
</feature>
<proteinExistence type="predicted"/>
<comment type="caution">
    <text evidence="2">The sequence shown here is derived from an EMBL/GenBank/DDBJ whole genome shotgun (WGS) entry which is preliminary data.</text>
</comment>
<dbReference type="EMBL" id="CABDUW010001675">
    <property type="protein sequence ID" value="VTJ83306.1"/>
    <property type="molecule type" value="Genomic_DNA"/>
</dbReference>
<feature type="compositionally biased region" description="Low complexity" evidence="1">
    <location>
        <begin position="63"/>
        <end position="72"/>
    </location>
</feature>
<reference evidence="2" key="1">
    <citation type="submission" date="2019-04" db="EMBL/GenBank/DDBJ databases">
        <authorList>
            <person name="Alioto T."/>
            <person name="Alioto T."/>
        </authorList>
    </citation>
    <scope>NUCLEOTIDE SEQUENCE [LARGE SCALE GENOMIC DNA]</scope>
</reference>
<dbReference type="AlphaFoldDB" id="A0A5E4CNA3"/>
<accession>A0A5E4CNA3</accession>
<evidence type="ECO:0000313" key="3">
    <source>
        <dbReference type="Proteomes" id="UP000335636"/>
    </source>
</evidence>
<name>A0A5E4CNA3_MARMO</name>
<organism evidence="2 3">
    <name type="scientific">Marmota monax</name>
    <name type="common">Woodchuck</name>
    <dbReference type="NCBI Taxonomy" id="9995"/>
    <lineage>
        <taxon>Eukaryota</taxon>
        <taxon>Metazoa</taxon>
        <taxon>Chordata</taxon>
        <taxon>Craniata</taxon>
        <taxon>Vertebrata</taxon>
        <taxon>Euteleostomi</taxon>
        <taxon>Mammalia</taxon>
        <taxon>Eutheria</taxon>
        <taxon>Euarchontoglires</taxon>
        <taxon>Glires</taxon>
        <taxon>Rodentia</taxon>
        <taxon>Sciuromorpha</taxon>
        <taxon>Sciuridae</taxon>
        <taxon>Xerinae</taxon>
        <taxon>Marmotini</taxon>
        <taxon>Marmota</taxon>
    </lineage>
</organism>
<evidence type="ECO:0000256" key="1">
    <source>
        <dbReference type="SAM" id="MobiDB-lite"/>
    </source>
</evidence>
<sequence>KMQPPCENPALAAAVAAADSALRRSPSAREPEREQPPASLRPRLKDLPALLRSGLTLRRKRSAAGGRVSARAHPPGDYRGRLEVREAAEGAPFCRTALKRSPGRWVWGSPR</sequence>
<gene>
    <name evidence="2" type="ORF">MONAX_5E039546</name>
</gene>
<evidence type="ECO:0000313" key="2">
    <source>
        <dbReference type="EMBL" id="VTJ83306.1"/>
    </source>
</evidence>